<feature type="compositionally biased region" description="Polar residues" evidence="1">
    <location>
        <begin position="164"/>
        <end position="185"/>
    </location>
</feature>
<protein>
    <submittedName>
        <fullName evidence="2">Uncharacterized protein</fullName>
    </submittedName>
</protein>
<feature type="compositionally biased region" description="Polar residues" evidence="1">
    <location>
        <begin position="266"/>
        <end position="284"/>
    </location>
</feature>
<name>A0A6A6RKR4_9PLEO</name>
<dbReference type="OrthoDB" id="5430532at2759"/>
<evidence type="ECO:0000313" key="2">
    <source>
        <dbReference type="EMBL" id="KAF2634594.1"/>
    </source>
</evidence>
<feature type="compositionally biased region" description="Basic and acidic residues" evidence="1">
    <location>
        <begin position="111"/>
        <end position="120"/>
    </location>
</feature>
<feature type="region of interest" description="Disordered" evidence="1">
    <location>
        <begin position="1"/>
        <end position="43"/>
    </location>
</feature>
<sequence length="558" mass="62094">MKRKFALNLPPVKVPPSSHRRHLSKDSVSPPSSPYINRRPLDATTERELRAACKLVLQNFKPSDADFADADPKLDFSGPHKRREQHTEPKQPSHAAKEVRVHRPTGAPQDANRHSRKPDYAVKAYPDLPMLANTGRRREGQTDAAKSTAMRTDVDSDDAKSLATPLTASTDPHINSSSTAPTSVGSHRASRQYESAAAAADAQAAEWMRRELEKRRQKEAMVPPSEQPQPAHRPPSRTGSIRAGIKEYIFPGAKSLTRSQSRDSMRTANSQSSGQLKRSGSVTGWRSWGLNRMSSSRSSSRPGTSSARAERPEQDKKAELDLNRKLPPLPSLDTWKDAETKDEERRQPQGAHIANLMRTQDQQQQDYAAAVRKHHRRSGSDTLAMRYANAHAQSSSSRIRSPVQPNFSHKPAAASFDQSMDFDHMMSTMSSSRNLEDHLKLHIGGHAPHRSTSSSTKLGSDGRLHAPNFSRKISAEVPRPSHAVNSDGTYVRAVQISGPEGNNEHKEEQKSTLRKVFRGWMSNKKEKKEDWMGQFEKKGIKNGVMSQDEAALPPVVRY</sequence>
<organism evidence="2 3">
    <name type="scientific">Massarina eburnea CBS 473.64</name>
    <dbReference type="NCBI Taxonomy" id="1395130"/>
    <lineage>
        <taxon>Eukaryota</taxon>
        <taxon>Fungi</taxon>
        <taxon>Dikarya</taxon>
        <taxon>Ascomycota</taxon>
        <taxon>Pezizomycotina</taxon>
        <taxon>Dothideomycetes</taxon>
        <taxon>Pleosporomycetidae</taxon>
        <taxon>Pleosporales</taxon>
        <taxon>Massarineae</taxon>
        <taxon>Massarinaceae</taxon>
        <taxon>Massarina</taxon>
    </lineage>
</organism>
<reference evidence="2" key="1">
    <citation type="journal article" date="2020" name="Stud. Mycol.">
        <title>101 Dothideomycetes genomes: a test case for predicting lifestyles and emergence of pathogens.</title>
        <authorList>
            <person name="Haridas S."/>
            <person name="Albert R."/>
            <person name="Binder M."/>
            <person name="Bloem J."/>
            <person name="Labutti K."/>
            <person name="Salamov A."/>
            <person name="Andreopoulos B."/>
            <person name="Baker S."/>
            <person name="Barry K."/>
            <person name="Bills G."/>
            <person name="Bluhm B."/>
            <person name="Cannon C."/>
            <person name="Castanera R."/>
            <person name="Culley D."/>
            <person name="Daum C."/>
            <person name="Ezra D."/>
            <person name="Gonzalez J."/>
            <person name="Henrissat B."/>
            <person name="Kuo A."/>
            <person name="Liang C."/>
            <person name="Lipzen A."/>
            <person name="Lutzoni F."/>
            <person name="Magnuson J."/>
            <person name="Mondo S."/>
            <person name="Nolan M."/>
            <person name="Ohm R."/>
            <person name="Pangilinan J."/>
            <person name="Park H.-J."/>
            <person name="Ramirez L."/>
            <person name="Alfaro M."/>
            <person name="Sun H."/>
            <person name="Tritt A."/>
            <person name="Yoshinaga Y."/>
            <person name="Zwiers L.-H."/>
            <person name="Turgeon B."/>
            <person name="Goodwin S."/>
            <person name="Spatafora J."/>
            <person name="Crous P."/>
            <person name="Grigoriev I."/>
        </authorList>
    </citation>
    <scope>NUCLEOTIDE SEQUENCE</scope>
    <source>
        <strain evidence="2">CBS 473.64</strain>
    </source>
</reference>
<proteinExistence type="predicted"/>
<feature type="region of interest" description="Disordered" evidence="1">
    <location>
        <begin position="60"/>
        <end position="364"/>
    </location>
</feature>
<dbReference type="AlphaFoldDB" id="A0A6A6RKR4"/>
<feature type="compositionally biased region" description="Low complexity" evidence="1">
    <location>
        <begin position="292"/>
        <end position="307"/>
    </location>
</feature>
<accession>A0A6A6RKR4</accession>
<evidence type="ECO:0000256" key="1">
    <source>
        <dbReference type="SAM" id="MobiDB-lite"/>
    </source>
</evidence>
<feature type="compositionally biased region" description="Low complexity" evidence="1">
    <location>
        <begin position="196"/>
        <end position="205"/>
    </location>
</feature>
<dbReference type="Proteomes" id="UP000799753">
    <property type="component" value="Unassembled WGS sequence"/>
</dbReference>
<feature type="compositionally biased region" description="Basic and acidic residues" evidence="1">
    <location>
        <begin position="308"/>
        <end position="324"/>
    </location>
</feature>
<dbReference type="EMBL" id="MU006817">
    <property type="protein sequence ID" value="KAF2634594.1"/>
    <property type="molecule type" value="Genomic_DNA"/>
</dbReference>
<feature type="compositionally biased region" description="Basic and acidic residues" evidence="1">
    <location>
        <begin position="207"/>
        <end position="219"/>
    </location>
</feature>
<feature type="compositionally biased region" description="Basic and acidic residues" evidence="1">
    <location>
        <begin position="85"/>
        <end position="101"/>
    </location>
</feature>
<keyword evidence="3" id="KW-1185">Reference proteome</keyword>
<gene>
    <name evidence="2" type="ORF">P280DRAFT_474478</name>
</gene>
<feature type="compositionally biased region" description="Basic and acidic residues" evidence="1">
    <location>
        <begin position="334"/>
        <end position="347"/>
    </location>
</feature>
<evidence type="ECO:0000313" key="3">
    <source>
        <dbReference type="Proteomes" id="UP000799753"/>
    </source>
</evidence>